<proteinExistence type="predicted"/>
<organism evidence="6 7">
    <name type="scientific">Streptococcus danieliae</name>
    <dbReference type="NCBI Taxonomy" id="747656"/>
    <lineage>
        <taxon>Bacteria</taxon>
        <taxon>Bacillati</taxon>
        <taxon>Bacillota</taxon>
        <taxon>Bacilli</taxon>
        <taxon>Lactobacillales</taxon>
        <taxon>Streptococcaceae</taxon>
        <taxon>Streptococcus</taxon>
    </lineage>
</organism>
<protein>
    <submittedName>
        <fullName evidence="6">DNA/RNA helicase</fullName>
    </submittedName>
</protein>
<dbReference type="PROSITE" id="PS51194">
    <property type="entry name" value="HELICASE_CTER"/>
    <property type="match status" value="1"/>
</dbReference>
<evidence type="ECO:0000259" key="4">
    <source>
        <dbReference type="PROSITE" id="PS51192"/>
    </source>
</evidence>
<keyword evidence="6" id="KW-0378">Hydrolase</keyword>
<dbReference type="InterPro" id="IPR011545">
    <property type="entry name" value="DEAD/DEAH_box_helicase_dom"/>
</dbReference>
<feature type="domain" description="Helicase ATP-binding" evidence="4">
    <location>
        <begin position="107"/>
        <end position="259"/>
    </location>
</feature>
<dbReference type="OrthoDB" id="2077914at2"/>
<dbReference type="SMART" id="SM00487">
    <property type="entry name" value="DEXDc"/>
    <property type="match status" value="1"/>
</dbReference>
<dbReference type="Gene3D" id="3.40.50.300">
    <property type="entry name" value="P-loop containing nucleotide triphosphate hydrolases"/>
    <property type="match status" value="2"/>
</dbReference>
<dbReference type="SUPFAM" id="SSF52540">
    <property type="entry name" value="P-loop containing nucleoside triphosphate hydrolases"/>
    <property type="match status" value="1"/>
</dbReference>
<dbReference type="PANTHER" id="PTHR30580">
    <property type="entry name" value="PRIMOSOMAL PROTEIN N"/>
    <property type="match status" value="1"/>
</dbReference>
<dbReference type="GO" id="GO:0006310">
    <property type="term" value="P:DNA recombination"/>
    <property type="evidence" value="ECO:0007669"/>
    <property type="project" value="TreeGrafter"/>
</dbReference>
<dbReference type="Proteomes" id="UP000461595">
    <property type="component" value="Unassembled WGS sequence"/>
</dbReference>
<dbReference type="Pfam" id="PF00271">
    <property type="entry name" value="Helicase_C"/>
    <property type="match status" value="1"/>
</dbReference>
<evidence type="ECO:0000259" key="5">
    <source>
        <dbReference type="PROSITE" id="PS51194"/>
    </source>
</evidence>
<dbReference type="Pfam" id="PF00270">
    <property type="entry name" value="DEAD"/>
    <property type="match status" value="1"/>
</dbReference>
<dbReference type="GO" id="GO:0006302">
    <property type="term" value="P:double-strand break repair"/>
    <property type="evidence" value="ECO:0007669"/>
    <property type="project" value="TreeGrafter"/>
</dbReference>
<evidence type="ECO:0000313" key="6">
    <source>
        <dbReference type="EMBL" id="MVX59515.1"/>
    </source>
</evidence>
<dbReference type="PROSITE" id="PS51192">
    <property type="entry name" value="HELICASE_ATP_BIND_1"/>
    <property type="match status" value="1"/>
</dbReference>
<dbReference type="GO" id="GO:0003677">
    <property type="term" value="F:DNA binding"/>
    <property type="evidence" value="ECO:0007669"/>
    <property type="project" value="UniProtKB-KW"/>
</dbReference>
<evidence type="ECO:0000256" key="2">
    <source>
        <dbReference type="ARBA" id="ARBA00022840"/>
    </source>
</evidence>
<dbReference type="GO" id="GO:0043138">
    <property type="term" value="F:3'-5' DNA helicase activity"/>
    <property type="evidence" value="ECO:0007669"/>
    <property type="project" value="TreeGrafter"/>
</dbReference>
<keyword evidence="1" id="KW-0547">Nucleotide-binding</keyword>
<dbReference type="RefSeq" id="WP_160333284.1">
    <property type="nucleotide sequence ID" value="NZ_WSRS01000081.1"/>
</dbReference>
<keyword evidence="2" id="KW-0067">ATP-binding</keyword>
<dbReference type="InterPro" id="IPR014001">
    <property type="entry name" value="Helicase_ATP-bd"/>
</dbReference>
<dbReference type="InterPro" id="IPR027417">
    <property type="entry name" value="P-loop_NTPase"/>
</dbReference>
<evidence type="ECO:0000313" key="7">
    <source>
        <dbReference type="Proteomes" id="UP000461595"/>
    </source>
</evidence>
<reference evidence="6 7" key="1">
    <citation type="submission" date="2019-12" db="EMBL/GenBank/DDBJ databases">
        <title>Microbes associate with the intestines of laboratory mice.</title>
        <authorList>
            <person name="Navarre W."/>
            <person name="Wong E."/>
        </authorList>
    </citation>
    <scope>NUCLEOTIDE SEQUENCE [LARGE SCALE GENOMIC DNA]</scope>
    <source>
        <strain evidence="6 7">NM51_B2-22</strain>
    </source>
</reference>
<dbReference type="InterPro" id="IPR001650">
    <property type="entry name" value="Helicase_C-like"/>
</dbReference>
<evidence type="ECO:0000256" key="3">
    <source>
        <dbReference type="ARBA" id="ARBA00023125"/>
    </source>
</evidence>
<gene>
    <name evidence="6" type="ORF">E5983_07705</name>
</gene>
<dbReference type="GO" id="GO:0005524">
    <property type="term" value="F:ATP binding"/>
    <property type="evidence" value="ECO:0007669"/>
    <property type="project" value="UniProtKB-KW"/>
</dbReference>
<feature type="domain" description="Helicase C-terminal" evidence="5">
    <location>
        <begin position="282"/>
        <end position="429"/>
    </location>
</feature>
<dbReference type="EMBL" id="WSRS01000081">
    <property type="protein sequence ID" value="MVX59515.1"/>
    <property type="molecule type" value="Genomic_DNA"/>
</dbReference>
<sequence length="429" mass="48743">MEDEKNYWGRRLPEREWPDSLKDKSDCMAGITESGGQWICQRCQTRLTSVNRLPNGALYCRACIQMGRLRSDQSLYFLAQVPFPATETCRWSGELSPDQDRIAQALLEQSRQGVSCLVHAVTGAGKTEMLYPLLTDSLNQGGVVGLASPRIDVCRELHQRLQRDFTVSSCFLYGEGAPYQRSQLIVATVPQLFGFYQAFDLLIVDEVDAFPFDENPQLYAAVEQARKVAAPIHFLTATTTPLLEQRIQCGDLVRLALPKRFHQHPLVLPRIIYWSGYQEKGGVSRTFLMQFRRQRQSGFPLLIFLPLIQWGETFYRKLSHLFPNLKVAFVSASSGNRKELVEQFRTGSVEVLITTTILERGVTFPKVDVFVLEADHTLYTKSSLVQIAGRVGRSKERPDGLVFFFMQEQTRASKQAIQEIKQMNQEAGF</sequence>
<name>A0A7X3KCF7_9STRE</name>
<dbReference type="AlphaFoldDB" id="A0A7X3KCF7"/>
<keyword evidence="6" id="KW-0347">Helicase</keyword>
<evidence type="ECO:0000256" key="1">
    <source>
        <dbReference type="ARBA" id="ARBA00022741"/>
    </source>
</evidence>
<comment type="caution">
    <text evidence="6">The sequence shown here is derived from an EMBL/GenBank/DDBJ whole genome shotgun (WGS) entry which is preliminary data.</text>
</comment>
<dbReference type="SMART" id="SM00490">
    <property type="entry name" value="HELICc"/>
    <property type="match status" value="1"/>
</dbReference>
<dbReference type="GO" id="GO:0006270">
    <property type="term" value="P:DNA replication initiation"/>
    <property type="evidence" value="ECO:0007669"/>
    <property type="project" value="TreeGrafter"/>
</dbReference>
<keyword evidence="3" id="KW-0238">DNA-binding</keyword>
<dbReference type="PANTHER" id="PTHR30580:SF1">
    <property type="entry name" value="COMF OPERON PROTEIN 1"/>
    <property type="match status" value="1"/>
</dbReference>
<accession>A0A7X3KCF7</accession>